<comment type="subcellular location">
    <subcellularLocation>
        <location evidence="1">Cell membrane</location>
        <topology evidence="1">Multi-pass membrane protein</topology>
    </subcellularLocation>
</comment>
<feature type="transmembrane region" description="Helical" evidence="6">
    <location>
        <begin position="325"/>
        <end position="346"/>
    </location>
</feature>
<feature type="compositionally biased region" description="Polar residues" evidence="5">
    <location>
        <begin position="1"/>
        <end position="18"/>
    </location>
</feature>
<dbReference type="Gene3D" id="1.20.1250.20">
    <property type="entry name" value="MFS general substrate transporter like domains"/>
    <property type="match status" value="1"/>
</dbReference>
<dbReference type="Gene3D" id="1.20.1720.10">
    <property type="entry name" value="Multidrug resistance protein D"/>
    <property type="match status" value="1"/>
</dbReference>
<feature type="transmembrane region" description="Helical" evidence="6">
    <location>
        <begin position="129"/>
        <end position="146"/>
    </location>
</feature>
<dbReference type="InterPro" id="IPR036259">
    <property type="entry name" value="MFS_trans_sf"/>
</dbReference>
<evidence type="ECO:0000256" key="2">
    <source>
        <dbReference type="ARBA" id="ARBA00022692"/>
    </source>
</evidence>
<feature type="domain" description="Major facilitator superfamily (MFS) profile" evidence="7">
    <location>
        <begin position="34"/>
        <end position="481"/>
    </location>
</feature>
<feature type="transmembrane region" description="Helical" evidence="6">
    <location>
        <begin position="220"/>
        <end position="240"/>
    </location>
</feature>
<evidence type="ECO:0000313" key="8">
    <source>
        <dbReference type="EMBL" id="UQX87452.1"/>
    </source>
</evidence>
<dbReference type="PANTHER" id="PTHR42718">
    <property type="entry name" value="MAJOR FACILITATOR SUPERFAMILY MULTIDRUG TRANSPORTER MFSC"/>
    <property type="match status" value="1"/>
</dbReference>
<dbReference type="InterPro" id="IPR011701">
    <property type="entry name" value="MFS"/>
</dbReference>
<feature type="transmembrane region" description="Helical" evidence="6">
    <location>
        <begin position="76"/>
        <end position="93"/>
    </location>
</feature>
<protein>
    <submittedName>
        <fullName evidence="8">MFS transporter</fullName>
    </submittedName>
</protein>
<reference evidence="8" key="1">
    <citation type="journal article" date="2018" name="Int. J. Syst. Evol. Microbiol.">
        <title>Jatrophihabitans telluris sp. nov., isolated from sediment soil of lava forest wetlands and the emended description of the genus Jatrophihabitans.</title>
        <authorList>
            <person name="Lee K.C."/>
            <person name="Suh M.K."/>
            <person name="Eom M.K."/>
            <person name="Kim K.K."/>
            <person name="Kim J.S."/>
            <person name="Kim D.S."/>
            <person name="Ko S.H."/>
            <person name="Shin Y.K."/>
            <person name="Lee J.S."/>
        </authorList>
    </citation>
    <scope>NUCLEOTIDE SEQUENCE</scope>
    <source>
        <strain evidence="8">N237</strain>
    </source>
</reference>
<feature type="region of interest" description="Disordered" evidence="5">
    <location>
        <begin position="1"/>
        <end position="25"/>
    </location>
</feature>
<feature type="transmembrane region" description="Helical" evidence="6">
    <location>
        <begin position="353"/>
        <end position="372"/>
    </location>
</feature>
<dbReference type="InterPro" id="IPR020846">
    <property type="entry name" value="MFS_dom"/>
</dbReference>
<dbReference type="Proteomes" id="UP001056336">
    <property type="component" value="Chromosome"/>
</dbReference>
<dbReference type="Pfam" id="PF07690">
    <property type="entry name" value="MFS_1"/>
    <property type="match status" value="1"/>
</dbReference>
<feature type="transmembrane region" description="Helical" evidence="6">
    <location>
        <begin position="100"/>
        <end position="123"/>
    </location>
</feature>
<evidence type="ECO:0000256" key="1">
    <source>
        <dbReference type="ARBA" id="ARBA00004651"/>
    </source>
</evidence>
<evidence type="ECO:0000256" key="4">
    <source>
        <dbReference type="ARBA" id="ARBA00023136"/>
    </source>
</evidence>
<organism evidence="8 9">
    <name type="scientific">Jatrophihabitans telluris</name>
    <dbReference type="NCBI Taxonomy" id="2038343"/>
    <lineage>
        <taxon>Bacteria</taxon>
        <taxon>Bacillati</taxon>
        <taxon>Actinomycetota</taxon>
        <taxon>Actinomycetes</taxon>
        <taxon>Jatrophihabitantales</taxon>
        <taxon>Jatrophihabitantaceae</taxon>
        <taxon>Jatrophihabitans</taxon>
    </lineage>
</organism>
<dbReference type="EMBL" id="CP097332">
    <property type="protein sequence ID" value="UQX87452.1"/>
    <property type="molecule type" value="Genomic_DNA"/>
</dbReference>
<feature type="transmembrane region" description="Helical" evidence="6">
    <location>
        <begin position="246"/>
        <end position="269"/>
    </location>
</feature>
<evidence type="ECO:0000256" key="3">
    <source>
        <dbReference type="ARBA" id="ARBA00022989"/>
    </source>
</evidence>
<keyword evidence="4 6" id="KW-0472">Membrane</keyword>
<feature type="transmembrane region" description="Helical" evidence="6">
    <location>
        <begin position="425"/>
        <end position="445"/>
    </location>
</feature>
<feature type="transmembrane region" description="Helical" evidence="6">
    <location>
        <begin position="290"/>
        <end position="313"/>
    </location>
</feature>
<keyword evidence="2 6" id="KW-0812">Transmembrane</keyword>
<accession>A0ABY4QW08</accession>
<feature type="transmembrane region" description="Helical" evidence="6">
    <location>
        <begin position="158"/>
        <end position="181"/>
    </location>
</feature>
<dbReference type="PROSITE" id="PS50850">
    <property type="entry name" value="MFS"/>
    <property type="match status" value="1"/>
</dbReference>
<dbReference type="CDD" id="cd17321">
    <property type="entry name" value="MFS_MMR_MDR_like"/>
    <property type="match status" value="1"/>
</dbReference>
<dbReference type="PANTHER" id="PTHR42718:SF49">
    <property type="entry name" value="EXPORT PROTEIN"/>
    <property type="match status" value="1"/>
</dbReference>
<keyword evidence="3 6" id="KW-1133">Transmembrane helix</keyword>
<name>A0ABY4QW08_9ACTN</name>
<feature type="transmembrane region" description="Helical" evidence="6">
    <location>
        <begin position="33"/>
        <end position="56"/>
    </location>
</feature>
<feature type="transmembrane region" description="Helical" evidence="6">
    <location>
        <begin position="457"/>
        <end position="474"/>
    </location>
</feature>
<dbReference type="RefSeq" id="WP_249769983.1">
    <property type="nucleotide sequence ID" value="NZ_CP097332.1"/>
</dbReference>
<feature type="transmembrane region" description="Helical" evidence="6">
    <location>
        <begin position="187"/>
        <end position="208"/>
    </location>
</feature>
<keyword evidence="9" id="KW-1185">Reference proteome</keyword>
<evidence type="ECO:0000256" key="5">
    <source>
        <dbReference type="SAM" id="MobiDB-lite"/>
    </source>
</evidence>
<evidence type="ECO:0000256" key="6">
    <source>
        <dbReference type="SAM" id="Phobius"/>
    </source>
</evidence>
<dbReference type="PRINTS" id="PR01036">
    <property type="entry name" value="TCRTETB"/>
</dbReference>
<proteinExistence type="predicted"/>
<reference evidence="8" key="2">
    <citation type="submission" date="2022-05" db="EMBL/GenBank/DDBJ databases">
        <authorList>
            <person name="Kim J.-S."/>
            <person name="Lee K."/>
            <person name="Suh M."/>
            <person name="Eom M."/>
            <person name="Kim J.-S."/>
            <person name="Kim D.-S."/>
            <person name="Ko S.-H."/>
            <person name="Shin Y."/>
            <person name="Lee J.-S."/>
        </authorList>
    </citation>
    <scope>NUCLEOTIDE SEQUENCE</scope>
    <source>
        <strain evidence="8">N237</strain>
    </source>
</reference>
<gene>
    <name evidence="8" type="ORF">M6D93_14220</name>
</gene>
<evidence type="ECO:0000313" key="9">
    <source>
        <dbReference type="Proteomes" id="UP001056336"/>
    </source>
</evidence>
<evidence type="ECO:0000259" key="7">
    <source>
        <dbReference type="PROSITE" id="PS50850"/>
    </source>
</evidence>
<feature type="transmembrane region" description="Helical" evidence="6">
    <location>
        <begin position="384"/>
        <end position="404"/>
    </location>
</feature>
<sequence length="490" mass="49867">MTSTVDQSAFTPTESLGNTGRKRATRQSTSSRITLAVVCIATAMLMLDIAVVNTALTSIALDLHTDLPGVQWAVDAYTLPLAALVLTAGSLADRLGRRRILLAGLAVFSLGSLGCSAAGSAGLLVATRAVQGIGAAALFAVPLALLGHAFPDRNGRTAALAAFGATIGASFAIGPLVGGLLTEHAGWRWIFLINVPIGVLVAAVALRWVEESQDPHPRRIDWPGQTVLTAALLALITGLLRGDADGWTSALVLLCLGGGVSCLIAFLAIEHGSSHPMLPLPMFANRVFATTQVAAFAISSSLFAVLLYVSLYAQGVLGLSPVQTGAIYLPGTLLMIVVAASTSKLVGRVRPTVALAVSLLGVAAGLALLTLADEHSSWVATMPGIVLACGATGVFNPVMSGLVLQESAATQAGLATGINDTFRQTGVALGIATLGSFIPTASAFGGDPAGYVTGLHHALWAACAVAVVGAAVVGRSTPRRARVRAPGADR</sequence>
<dbReference type="SUPFAM" id="SSF103473">
    <property type="entry name" value="MFS general substrate transporter"/>
    <property type="match status" value="1"/>
</dbReference>